<dbReference type="PANTHER" id="PTHR28136">
    <property type="entry name" value="NUCLEUS EXPORT PROTEIN BRR6"/>
    <property type="match status" value="1"/>
</dbReference>
<evidence type="ECO:0000259" key="3">
    <source>
        <dbReference type="SMART" id="SM01042"/>
    </source>
</evidence>
<dbReference type="GO" id="GO:0055088">
    <property type="term" value="P:lipid homeostasis"/>
    <property type="evidence" value="ECO:0007669"/>
    <property type="project" value="InterPro"/>
</dbReference>
<feature type="transmembrane region" description="Helical" evidence="2">
    <location>
        <begin position="262"/>
        <end position="280"/>
    </location>
</feature>
<evidence type="ECO:0000313" key="5">
    <source>
        <dbReference type="EMBL" id="CAX43145.1"/>
    </source>
</evidence>
<dbReference type="InterPro" id="IPR018767">
    <property type="entry name" value="Brl1/Brr6_dom"/>
</dbReference>
<keyword evidence="2" id="KW-0812">Transmembrane</keyword>
<dbReference type="RefSeq" id="XP_002419550.1">
    <property type="nucleotide sequence ID" value="XM_002419505.1"/>
</dbReference>
<organism evidence="5 6">
    <name type="scientific">Candida dubliniensis (strain CD36 / ATCC MYA-646 / CBS 7987 / NCPF 3949 / NRRL Y-17841)</name>
    <name type="common">Yeast</name>
    <dbReference type="NCBI Taxonomy" id="573826"/>
    <lineage>
        <taxon>Eukaryota</taxon>
        <taxon>Fungi</taxon>
        <taxon>Dikarya</taxon>
        <taxon>Ascomycota</taxon>
        <taxon>Saccharomycotina</taxon>
        <taxon>Pichiomycetes</taxon>
        <taxon>Debaryomycetaceae</taxon>
        <taxon>Candida/Lodderomyces clade</taxon>
        <taxon>Candida</taxon>
    </lineage>
</organism>
<evidence type="ECO:0000313" key="6">
    <source>
        <dbReference type="Proteomes" id="UP000002605"/>
    </source>
</evidence>
<dbReference type="VEuPathDB" id="FungiDB:CD36_86490"/>
<accession>B9WEN3</accession>
<dbReference type="Proteomes" id="UP000002605">
    <property type="component" value="Chromosome 3"/>
</dbReference>
<evidence type="ECO:0000256" key="1">
    <source>
        <dbReference type="SAM" id="MobiDB-lite"/>
    </source>
</evidence>
<keyword evidence="6" id="KW-1185">Reference proteome</keyword>
<dbReference type="EMBL" id="FM992690">
    <property type="protein sequence ID" value="CAX43145.1"/>
    <property type="molecule type" value="Genomic_DNA"/>
</dbReference>
<sequence>MITEEYSNISFSGIASESTPIKRKPQQTSFTEYVTVNETTINNNSTISPTNEKHQNQQQQSNKDVDELDSIIDTHPELKIASKENGEFNPVNVAYTMFTPQKQQNPEIMLTPSNNPLRQQRQQETKNEDLTIRSTQQVQNILLDPMTPYTLTLYFQLFSNVIMVSIIIYIVYLTYTTIKQDISIKIQRLTLDLLDEIAQCSKQYTLNKCHLSTRPPAIEQECNYLDKCQNQDPSLISRSNLTSEILAEIINSFFNRLNYKSISIVLIFLIINLVSNYYIIGNFQYNEINRLKKLESNVNQESKLDTKTNSD</sequence>
<feature type="compositionally biased region" description="Low complexity" evidence="1">
    <location>
        <begin position="41"/>
        <end position="50"/>
    </location>
</feature>
<keyword evidence="2" id="KW-0472">Membrane</keyword>
<dbReference type="InterPro" id="IPR040202">
    <property type="entry name" value="Brl1/Brr6"/>
</dbReference>
<dbReference type="GO" id="GO:0031965">
    <property type="term" value="C:nuclear membrane"/>
    <property type="evidence" value="ECO:0007669"/>
    <property type="project" value="InterPro"/>
</dbReference>
<protein>
    <submittedName>
        <fullName evidence="5">Nuclear envelope integral membrane protein required for nuclear transport, putative</fullName>
    </submittedName>
</protein>
<keyword evidence="2" id="KW-1133">Transmembrane helix</keyword>
<proteinExistence type="predicted"/>
<feature type="transmembrane region" description="Helical" evidence="2">
    <location>
        <begin position="153"/>
        <end position="175"/>
    </location>
</feature>
<dbReference type="GeneID" id="8046608"/>
<dbReference type="PANTHER" id="PTHR28136:SF5">
    <property type="entry name" value="NUCLEUS EXPORT PROTEIN BRR6"/>
    <property type="match status" value="1"/>
</dbReference>
<gene>
    <name evidence="4" type="ordered locus">Cd36_86490</name>
    <name evidence="5" type="ORF">CD36_86490</name>
</gene>
<dbReference type="AlphaFoldDB" id="B9WEN3"/>
<dbReference type="eggNOG" id="KOG4503">
    <property type="taxonomic scope" value="Eukaryota"/>
</dbReference>
<dbReference type="CGD" id="CAL0000166577">
    <property type="gene designation" value="Cd36_86490"/>
</dbReference>
<dbReference type="OrthoDB" id="5961at2759"/>
<feature type="region of interest" description="Disordered" evidence="1">
    <location>
        <begin position="41"/>
        <end position="65"/>
    </location>
</feature>
<dbReference type="KEGG" id="cdu:CD36_86490"/>
<reference evidence="5 6" key="1">
    <citation type="journal article" date="2009" name="Genome Res.">
        <title>Comparative genomics of the fungal pathogens Candida dubliniensis and Candida albicans.</title>
        <authorList>
            <person name="Jackson A.P."/>
            <person name="Gamble J.A."/>
            <person name="Yeomans T."/>
            <person name="Moran G.P."/>
            <person name="Saunders D."/>
            <person name="Harris D."/>
            <person name="Aslett M."/>
            <person name="Barrell J.F."/>
            <person name="Butler G."/>
            <person name="Citiulo F."/>
            <person name="Coleman D.C."/>
            <person name="de Groot P.W.J."/>
            <person name="Goodwin T.J."/>
            <person name="Quail M.A."/>
            <person name="McQuillan J."/>
            <person name="Munro C.A."/>
            <person name="Pain A."/>
            <person name="Poulter R.T."/>
            <person name="Rajandream M.A."/>
            <person name="Renauld H."/>
            <person name="Spiering M.J."/>
            <person name="Tivey A."/>
            <person name="Gow N.A.R."/>
            <person name="Barrell B."/>
            <person name="Sullivan D.J."/>
            <person name="Berriman M."/>
        </authorList>
    </citation>
    <scope>NUCLEOTIDE SEQUENCE [LARGE SCALE GENOMIC DNA]</scope>
    <source>
        <strain evidence="6">CD36 / ATCC MYA-646 / CBS 7987 / NCPF 3949 / NRRL Y-17841</strain>
    </source>
</reference>
<dbReference type="SMART" id="SM01042">
    <property type="entry name" value="Brr6_like_C_C"/>
    <property type="match status" value="1"/>
</dbReference>
<evidence type="ECO:0000313" key="4">
    <source>
        <dbReference type="CGD" id="CAL0000166577"/>
    </source>
</evidence>
<dbReference type="HOGENOM" id="CLU_915258_0_0_1"/>
<dbReference type="Pfam" id="PF10104">
    <property type="entry name" value="Brr6_like_C_C"/>
    <property type="match status" value="1"/>
</dbReference>
<feature type="domain" description="Brl1/Brr6" evidence="3">
    <location>
        <begin position="151"/>
        <end position="284"/>
    </location>
</feature>
<name>B9WEN3_CANDC</name>
<evidence type="ECO:0000256" key="2">
    <source>
        <dbReference type="SAM" id="Phobius"/>
    </source>
</evidence>
<dbReference type="GO" id="GO:0006998">
    <property type="term" value="P:nuclear envelope organization"/>
    <property type="evidence" value="ECO:0007669"/>
    <property type="project" value="InterPro"/>
</dbReference>